<evidence type="ECO:0000256" key="2">
    <source>
        <dbReference type="ARBA" id="ARBA00022679"/>
    </source>
</evidence>
<feature type="domain" description="DNA methylase N-4/N-6" evidence="5">
    <location>
        <begin position="115"/>
        <end position="235"/>
    </location>
</feature>
<dbReference type="GO" id="GO:0008170">
    <property type="term" value="F:N-methyltransferase activity"/>
    <property type="evidence" value="ECO:0007669"/>
    <property type="project" value="InterPro"/>
</dbReference>
<dbReference type="RefSeq" id="WP_269254901.1">
    <property type="nucleotide sequence ID" value="NZ_JAKHEY010000008.1"/>
</dbReference>
<evidence type="ECO:0000313" key="6">
    <source>
        <dbReference type="EMBL" id="MCZ3622454.1"/>
    </source>
</evidence>
<evidence type="ECO:0000313" key="9">
    <source>
        <dbReference type="Proteomes" id="UP001211566"/>
    </source>
</evidence>
<dbReference type="Pfam" id="PF01555">
    <property type="entry name" value="N6_N4_Mtase"/>
    <property type="match status" value="2"/>
</dbReference>
<dbReference type="PANTHER" id="PTHR14911">
    <property type="entry name" value="THUMP DOMAIN-CONTAINING"/>
    <property type="match status" value="1"/>
</dbReference>
<evidence type="ECO:0000259" key="5">
    <source>
        <dbReference type="Pfam" id="PF01555"/>
    </source>
</evidence>
<dbReference type="GO" id="GO:0016423">
    <property type="term" value="F:tRNA (guanine) methyltransferase activity"/>
    <property type="evidence" value="ECO:0007669"/>
    <property type="project" value="TreeGrafter"/>
</dbReference>
<organism evidence="7 9">
    <name type="scientific">Lactobacillus mulieris</name>
    <dbReference type="NCBI Taxonomy" id="2508708"/>
    <lineage>
        <taxon>Bacteria</taxon>
        <taxon>Bacillati</taxon>
        <taxon>Bacillota</taxon>
        <taxon>Bacilli</taxon>
        <taxon>Lactobacillales</taxon>
        <taxon>Lactobacillaceae</taxon>
        <taxon>Lactobacillus</taxon>
    </lineage>
</organism>
<dbReference type="EC" id="2.1.1.-" evidence="4"/>
<keyword evidence="8" id="KW-1185">Reference proteome</keyword>
<dbReference type="Proteomes" id="UP001211420">
    <property type="component" value="Unassembled WGS sequence"/>
</dbReference>
<keyword evidence="3" id="KW-0680">Restriction system</keyword>
<dbReference type="PANTHER" id="PTHR14911:SF13">
    <property type="entry name" value="TRNA (GUANINE(6)-N2)-METHYLTRANSFERASE THUMP3"/>
    <property type="match status" value="1"/>
</dbReference>
<comment type="similarity">
    <text evidence="4">Belongs to the N(4)/N(6)-methyltransferase family.</text>
</comment>
<proteinExistence type="inferred from homology"/>
<evidence type="ECO:0000256" key="1">
    <source>
        <dbReference type="ARBA" id="ARBA00022603"/>
    </source>
</evidence>
<keyword evidence="1 7" id="KW-0489">Methyltransferase</keyword>
<dbReference type="InterPro" id="IPR002941">
    <property type="entry name" value="DNA_methylase_N4/N6"/>
</dbReference>
<accession>A0AAW5WYY4</accession>
<feature type="domain" description="DNA methylase N-4/N-6" evidence="5">
    <location>
        <begin position="5"/>
        <end position="83"/>
    </location>
</feature>
<gene>
    <name evidence="6" type="ORF">L2772_06160</name>
    <name evidence="7" type="ORF">L2Z99_05855</name>
</gene>
<dbReference type="InterPro" id="IPR029063">
    <property type="entry name" value="SAM-dependent_MTases_sf"/>
</dbReference>
<evidence type="ECO:0000313" key="8">
    <source>
        <dbReference type="Proteomes" id="UP001211420"/>
    </source>
</evidence>
<comment type="caution">
    <text evidence="7">The sequence shown here is derived from an EMBL/GenBank/DDBJ whole genome shotgun (WGS) entry which is preliminary data.</text>
</comment>
<sequence>MQDNWPITTIWSFPDHGKWATHDSKYRGNWSPYVPRNLIKKYSKPKDIVLDQFVGSGTTLIEAQLLNRTSIGVDINDKALKITRAKLKFLSSTHSKIYLRKGNAKKLEFIPNNSIDLICTHPPYANIIKYSKNIKGDSSLIHPKDFQGELRLIATEAYRVLKPNKFCTIMIGDVRNNGKLYPLGFQLLNCFQETGFHLKEIIIKEQHNCKGTKKWANKTLSFYLLAHEYIFIFQK</sequence>
<evidence type="ECO:0000256" key="4">
    <source>
        <dbReference type="RuleBase" id="RU362026"/>
    </source>
</evidence>
<dbReference type="EMBL" id="JAKHPW010000007">
    <property type="protein sequence ID" value="MCZ3622454.1"/>
    <property type="molecule type" value="Genomic_DNA"/>
</dbReference>
<reference evidence="7" key="1">
    <citation type="submission" date="2022-01" db="EMBL/GenBank/DDBJ databases">
        <title>STING isolate genome collection.</title>
        <authorList>
            <person name="France M."/>
            <person name="Rutt L."/>
            <person name="Humphrys M."/>
            <person name="Ravel J."/>
        </authorList>
    </citation>
    <scope>NUCLEOTIDE SEQUENCE</scope>
    <source>
        <strain evidence="7">C0081E5</strain>
    </source>
</reference>
<dbReference type="Gene3D" id="3.40.50.150">
    <property type="entry name" value="Vaccinia Virus protein VP39"/>
    <property type="match status" value="2"/>
</dbReference>
<dbReference type="SUPFAM" id="SSF53335">
    <property type="entry name" value="S-adenosyl-L-methionine-dependent methyltransferases"/>
    <property type="match status" value="2"/>
</dbReference>
<dbReference type="CDD" id="cd02440">
    <property type="entry name" value="AdoMet_MTases"/>
    <property type="match status" value="1"/>
</dbReference>
<evidence type="ECO:0000256" key="3">
    <source>
        <dbReference type="ARBA" id="ARBA00022747"/>
    </source>
</evidence>
<dbReference type="AlphaFoldDB" id="A0AAW5WYY4"/>
<dbReference type="Proteomes" id="UP001211566">
    <property type="component" value="Unassembled WGS sequence"/>
</dbReference>
<protein>
    <recommendedName>
        <fullName evidence="4">Methyltransferase</fullName>
        <ecNumber evidence="4">2.1.1.-</ecNumber>
    </recommendedName>
</protein>
<dbReference type="InterPro" id="IPR001091">
    <property type="entry name" value="RM_Methyltransferase"/>
</dbReference>
<keyword evidence="2" id="KW-0808">Transferase</keyword>
<dbReference type="GO" id="GO:0003677">
    <property type="term" value="F:DNA binding"/>
    <property type="evidence" value="ECO:0007669"/>
    <property type="project" value="InterPro"/>
</dbReference>
<dbReference type="GO" id="GO:0030488">
    <property type="term" value="P:tRNA methylation"/>
    <property type="evidence" value="ECO:0007669"/>
    <property type="project" value="TreeGrafter"/>
</dbReference>
<reference evidence="6 8" key="2">
    <citation type="submission" date="2022-01" db="EMBL/GenBank/DDBJ databases">
        <title>VMRC isolate genome collection.</title>
        <authorList>
            <person name="France M."/>
            <person name="Rutt L."/>
            <person name="Humphrys M."/>
            <person name="Ravel J."/>
        </authorList>
    </citation>
    <scope>NUCLEOTIDE SEQUENCE [LARGE SCALE GENOMIC DNA]</scope>
    <source>
        <strain evidence="6 8">C0172B4</strain>
    </source>
</reference>
<evidence type="ECO:0000313" key="7">
    <source>
        <dbReference type="EMBL" id="MCZ9678608.1"/>
    </source>
</evidence>
<dbReference type="EMBL" id="JAKHEY010000008">
    <property type="protein sequence ID" value="MCZ9678608.1"/>
    <property type="molecule type" value="Genomic_DNA"/>
</dbReference>
<dbReference type="PRINTS" id="PR00508">
    <property type="entry name" value="S21N4MTFRASE"/>
</dbReference>
<dbReference type="GO" id="GO:0009307">
    <property type="term" value="P:DNA restriction-modification system"/>
    <property type="evidence" value="ECO:0007669"/>
    <property type="project" value="UniProtKB-KW"/>
</dbReference>
<name>A0AAW5WYY4_9LACO</name>